<accession>A0ABN1FC74</accession>
<reference evidence="2 3" key="1">
    <citation type="journal article" date="2019" name="Int. J. Syst. Evol. Microbiol.">
        <title>The Global Catalogue of Microorganisms (GCM) 10K type strain sequencing project: providing services to taxonomists for standard genome sequencing and annotation.</title>
        <authorList>
            <consortium name="The Broad Institute Genomics Platform"/>
            <consortium name="The Broad Institute Genome Sequencing Center for Infectious Disease"/>
            <person name="Wu L."/>
            <person name="Ma J."/>
        </authorList>
    </citation>
    <scope>NUCLEOTIDE SEQUENCE [LARGE SCALE GENOMIC DNA]</scope>
    <source>
        <strain evidence="2 3">JCM 15089</strain>
    </source>
</reference>
<comment type="caution">
    <text evidence="2">The sequence shown here is derived from an EMBL/GenBank/DDBJ whole genome shotgun (WGS) entry which is preliminary data.</text>
</comment>
<dbReference type="Gene3D" id="3.40.50.970">
    <property type="match status" value="1"/>
</dbReference>
<dbReference type="SMART" id="SM00861">
    <property type="entry name" value="Transket_pyr"/>
    <property type="match status" value="1"/>
</dbReference>
<dbReference type="InterPro" id="IPR033248">
    <property type="entry name" value="Transketolase_C"/>
</dbReference>
<evidence type="ECO:0000259" key="1">
    <source>
        <dbReference type="SMART" id="SM00861"/>
    </source>
</evidence>
<gene>
    <name evidence="2" type="ORF">GCM10008942_40870</name>
</gene>
<dbReference type="PANTHER" id="PTHR43825">
    <property type="entry name" value="PYRUVATE DEHYDROGENASE E1 COMPONENT"/>
    <property type="match status" value="1"/>
</dbReference>
<evidence type="ECO:0000313" key="2">
    <source>
        <dbReference type="EMBL" id="GAA0587664.1"/>
    </source>
</evidence>
<dbReference type="RefSeq" id="WP_166937477.1">
    <property type="nucleotide sequence ID" value="NZ_BAAADD010000013.1"/>
</dbReference>
<dbReference type="Gene3D" id="3.40.50.920">
    <property type="match status" value="1"/>
</dbReference>
<dbReference type="CDD" id="cd07033">
    <property type="entry name" value="TPP_PYR_DXS_TK_like"/>
    <property type="match status" value="1"/>
</dbReference>
<dbReference type="SUPFAM" id="SSF52922">
    <property type="entry name" value="TK C-terminal domain-like"/>
    <property type="match status" value="1"/>
</dbReference>
<feature type="domain" description="Transketolase-like pyrimidine-binding" evidence="1">
    <location>
        <begin position="15"/>
        <end position="180"/>
    </location>
</feature>
<dbReference type="InterPro" id="IPR051157">
    <property type="entry name" value="PDH/Transketolase"/>
</dbReference>
<dbReference type="Proteomes" id="UP001499951">
    <property type="component" value="Unassembled WGS sequence"/>
</dbReference>
<dbReference type="Pfam" id="PF02779">
    <property type="entry name" value="Transket_pyr"/>
    <property type="match status" value="1"/>
</dbReference>
<dbReference type="InterPro" id="IPR029061">
    <property type="entry name" value="THDP-binding"/>
</dbReference>
<name>A0ABN1FC74_9PROT</name>
<keyword evidence="3" id="KW-1185">Reference proteome</keyword>
<proteinExistence type="predicted"/>
<dbReference type="Pfam" id="PF02780">
    <property type="entry name" value="Transketolase_C"/>
    <property type="match status" value="1"/>
</dbReference>
<sequence>MSENNAPALIGSSGDSLREAFGKELTRIAPEYPKLVVLDADVAGGTGVHHFRKAHPDKFIQCGIAEQNMVAAAAGLAATGMIPVVTGFACFLERAYEQARLSVGYARRNVKIVASHPGLDVGPDGGSAQALEDLAAFRAIPGMVVISPADPIEQALATRAILEYDGPVYMRTGRSGSVRLFNDDHVFEIGKGQIIRHGLDVTLVACGVEVARSLKAAELLAEEGIEARVVNMPTIKPIDEALLKRCVLETGCLVTAEDHNIYGGLGSAVAEAVTKNRPCPIEMIGLKDSFGTSGEPDELAEHFQITAPYIAEAARRAMARKEHLQ</sequence>
<protein>
    <submittedName>
        <fullName evidence="2">Transketolase family protein</fullName>
    </submittedName>
</protein>
<dbReference type="PANTHER" id="PTHR43825:SF1">
    <property type="entry name" value="TRANSKETOLASE-LIKE PYRIMIDINE-BINDING DOMAIN-CONTAINING PROTEIN"/>
    <property type="match status" value="1"/>
</dbReference>
<dbReference type="SUPFAM" id="SSF52518">
    <property type="entry name" value="Thiamin diphosphate-binding fold (THDP-binding)"/>
    <property type="match status" value="1"/>
</dbReference>
<dbReference type="InterPro" id="IPR009014">
    <property type="entry name" value="Transketo_C/PFOR_II"/>
</dbReference>
<organism evidence="2 3">
    <name type="scientific">Rhizomicrobium electricum</name>
    <dbReference type="NCBI Taxonomy" id="480070"/>
    <lineage>
        <taxon>Bacteria</taxon>
        <taxon>Pseudomonadati</taxon>
        <taxon>Pseudomonadota</taxon>
        <taxon>Alphaproteobacteria</taxon>
        <taxon>Micropepsales</taxon>
        <taxon>Micropepsaceae</taxon>
        <taxon>Rhizomicrobium</taxon>
    </lineage>
</organism>
<dbReference type="EMBL" id="BAAADD010000013">
    <property type="protein sequence ID" value="GAA0587664.1"/>
    <property type="molecule type" value="Genomic_DNA"/>
</dbReference>
<dbReference type="InterPro" id="IPR005475">
    <property type="entry name" value="Transketolase-like_Pyr-bd"/>
</dbReference>
<evidence type="ECO:0000313" key="3">
    <source>
        <dbReference type="Proteomes" id="UP001499951"/>
    </source>
</evidence>